<dbReference type="GeneID" id="301142536"/>
<dbReference type="Proteomes" id="UP001342826">
    <property type="component" value="Unassembled WGS sequence"/>
</dbReference>
<evidence type="ECO:0000313" key="3">
    <source>
        <dbReference type="Proteomes" id="UP001342826"/>
    </source>
</evidence>
<proteinExistence type="predicted"/>
<evidence type="ECO:0000313" key="2">
    <source>
        <dbReference type="EMBL" id="MED4400176.1"/>
    </source>
</evidence>
<gene>
    <name evidence="2" type="ORF">P9271_02235</name>
</gene>
<keyword evidence="1" id="KW-0472">Membrane</keyword>
<dbReference type="RefSeq" id="WP_066233636.1">
    <property type="nucleotide sequence ID" value="NZ_JARTFQ010000005.1"/>
</dbReference>
<evidence type="ECO:0008006" key="4">
    <source>
        <dbReference type="Google" id="ProtNLM"/>
    </source>
</evidence>
<feature type="transmembrane region" description="Helical" evidence="1">
    <location>
        <begin position="64"/>
        <end position="84"/>
    </location>
</feature>
<organism evidence="2 3">
    <name type="scientific">Metabacillus fastidiosus</name>
    <dbReference type="NCBI Taxonomy" id="1458"/>
    <lineage>
        <taxon>Bacteria</taxon>
        <taxon>Bacillati</taxon>
        <taxon>Bacillota</taxon>
        <taxon>Bacilli</taxon>
        <taxon>Bacillales</taxon>
        <taxon>Bacillaceae</taxon>
        <taxon>Metabacillus</taxon>
    </lineage>
</organism>
<comment type="caution">
    <text evidence="2">The sequence shown here is derived from an EMBL/GenBank/DDBJ whole genome shotgun (WGS) entry which is preliminary data.</text>
</comment>
<keyword evidence="1" id="KW-1133">Transmembrane helix</keyword>
<reference evidence="2 3" key="1">
    <citation type="submission" date="2023-03" db="EMBL/GenBank/DDBJ databases">
        <title>Bacillus Genome Sequencing.</title>
        <authorList>
            <person name="Dunlap C."/>
        </authorList>
    </citation>
    <scope>NUCLEOTIDE SEQUENCE [LARGE SCALE GENOMIC DNA]</scope>
    <source>
        <strain evidence="2 3">NRS-1717</strain>
    </source>
</reference>
<keyword evidence="1" id="KW-0812">Transmembrane</keyword>
<name>A0ABU6NSQ0_9BACI</name>
<dbReference type="EMBL" id="JARTFS010000001">
    <property type="protein sequence ID" value="MED4400176.1"/>
    <property type="molecule type" value="Genomic_DNA"/>
</dbReference>
<accession>A0ABU6NSQ0</accession>
<evidence type="ECO:0000256" key="1">
    <source>
        <dbReference type="SAM" id="Phobius"/>
    </source>
</evidence>
<protein>
    <recommendedName>
        <fullName evidence="4">Spore coat protein</fullName>
    </recommendedName>
</protein>
<keyword evidence="3" id="KW-1185">Reference proteome</keyword>
<sequence>MSQNYYNICCQYQGKMVRINDRAGNVHVGRIMRVNSNRVFIQSNQRPPRGFGLGYYGPGYGYGYGFYGIGLGFITGIALAGLFFW</sequence>